<feature type="transmembrane region" description="Helical" evidence="2">
    <location>
        <begin position="97"/>
        <end position="115"/>
    </location>
</feature>
<reference evidence="3 4" key="1">
    <citation type="submission" date="2016-05" db="EMBL/GenBank/DDBJ databases">
        <authorList>
            <consortium name="Pathogen Informatics"/>
        </authorList>
    </citation>
    <scope>NUCLEOTIDE SEQUENCE [LARGE SCALE GENOMIC DNA]</scope>
    <source>
        <strain evidence="3 4">2880STDY5682802</strain>
    </source>
</reference>
<evidence type="ECO:0000256" key="1">
    <source>
        <dbReference type="ARBA" id="ARBA00009617"/>
    </source>
</evidence>
<feature type="transmembrane region" description="Helical" evidence="2">
    <location>
        <begin position="404"/>
        <end position="422"/>
    </location>
</feature>
<dbReference type="Proteomes" id="UP000078124">
    <property type="component" value="Unassembled WGS sequence"/>
</dbReference>
<dbReference type="GO" id="GO:0015293">
    <property type="term" value="F:symporter activity"/>
    <property type="evidence" value="ECO:0007669"/>
    <property type="project" value="InterPro"/>
</dbReference>
<keyword evidence="2" id="KW-0812">Transmembrane</keyword>
<dbReference type="AlphaFoldDB" id="A0A8G2E985"/>
<dbReference type="InterPro" id="IPR039672">
    <property type="entry name" value="MFS_2"/>
</dbReference>
<feature type="transmembrane region" description="Helical" evidence="2">
    <location>
        <begin position="434"/>
        <end position="456"/>
    </location>
</feature>
<feature type="transmembrane region" description="Helical" evidence="2">
    <location>
        <begin position="121"/>
        <end position="141"/>
    </location>
</feature>
<dbReference type="SUPFAM" id="SSF103473">
    <property type="entry name" value="MFS general substrate transporter"/>
    <property type="match status" value="1"/>
</dbReference>
<evidence type="ECO:0000313" key="4">
    <source>
        <dbReference type="Proteomes" id="UP000078124"/>
    </source>
</evidence>
<comment type="similarity">
    <text evidence="1">Belongs to the sodium:galactoside symporter (TC 2.A.2) family.</text>
</comment>
<feature type="transmembrane region" description="Helical" evidence="2">
    <location>
        <begin position="259"/>
        <end position="281"/>
    </location>
</feature>
<feature type="transmembrane region" description="Helical" evidence="2">
    <location>
        <begin position="319"/>
        <end position="341"/>
    </location>
</feature>
<keyword evidence="2" id="KW-1133">Transmembrane helix</keyword>
<accession>A0A8G2E985</accession>
<dbReference type="InterPro" id="IPR036259">
    <property type="entry name" value="MFS_trans_sf"/>
</dbReference>
<evidence type="ECO:0000256" key="2">
    <source>
        <dbReference type="SAM" id="Phobius"/>
    </source>
</evidence>
<dbReference type="GO" id="GO:0008643">
    <property type="term" value="P:carbohydrate transport"/>
    <property type="evidence" value="ECO:0007669"/>
    <property type="project" value="InterPro"/>
</dbReference>
<gene>
    <name evidence="3" type="primary">togT_2</name>
    <name evidence="3" type="ORF">SAMEA2273876_02633</name>
</gene>
<dbReference type="GO" id="GO:0005886">
    <property type="term" value="C:plasma membrane"/>
    <property type="evidence" value="ECO:0007669"/>
    <property type="project" value="TreeGrafter"/>
</dbReference>
<feature type="transmembrane region" description="Helical" evidence="2">
    <location>
        <begin position="192"/>
        <end position="213"/>
    </location>
</feature>
<sequence length="509" mass="56953">MKKINYEELRVYRKRPITLLRSLGYAMNDLNGSAWGTLVGSYLMIFLSTWAGLNAGVVGTMLFALKILDMIVCGVIGGVSDQLFRTAIGRRLGRRHILFLIGATLTLICFPLLFTVHVGSWLWYFVVLFLLDTAQSFNNIAYETLATEMTDKAHERVKLSSVRMFVSAFGTFAVTGLPALLLVMLGSDSPQAYTISGIVFGIVLFAGTIITWLTTWEFSPGYVDAFENSAKEQRPKNIIYSINEYLHVMRTKACRRTCVIYFVSYFAKDCFNTAFFFYVVFILGLSQGMAQTASSLSIIGLIVVPIATFFMFKFGPKWLWSMAFSLMIAVLIYYLGLYVFHIQLSDSAAFVTILILSALFQIGRQTMEYTVWNVIPLVPDVDTLVSTKLRAGTFAACQTFTRKLTGAIGSAIIGWILAFGGFDKSLAVQIPAAQIAIMIAFIFIPLICLIYSLYLIRTFNLNPQTHKVVKAEMDRLQQGGAKEDVDPKTRAIVEDLTGYAYDEIWDVKK</sequence>
<evidence type="ECO:0000313" key="3">
    <source>
        <dbReference type="EMBL" id="SAP82495.1"/>
    </source>
</evidence>
<feature type="transmembrane region" description="Helical" evidence="2">
    <location>
        <begin position="57"/>
        <end position="76"/>
    </location>
</feature>
<keyword evidence="2" id="KW-0472">Membrane</keyword>
<dbReference type="Pfam" id="PF13347">
    <property type="entry name" value="MFS_2"/>
    <property type="match status" value="1"/>
</dbReference>
<dbReference type="Gene3D" id="1.20.1250.20">
    <property type="entry name" value="MFS general substrate transporter like domains"/>
    <property type="match status" value="2"/>
</dbReference>
<feature type="transmembrane region" description="Helical" evidence="2">
    <location>
        <begin position="162"/>
        <end position="186"/>
    </location>
</feature>
<feature type="transmembrane region" description="Helical" evidence="2">
    <location>
        <begin position="293"/>
        <end position="312"/>
    </location>
</feature>
<feature type="transmembrane region" description="Helical" evidence="2">
    <location>
        <begin position="347"/>
        <end position="363"/>
    </location>
</feature>
<protein>
    <submittedName>
        <fullName evidence="3">Putative oligogalacturonide transporter</fullName>
    </submittedName>
</protein>
<dbReference type="RefSeq" id="WP_032687792.1">
    <property type="nucleotide sequence ID" value="NZ_BIIZ01000002.1"/>
</dbReference>
<dbReference type="EMBL" id="FLAC01000009">
    <property type="protein sequence ID" value="SAP82495.1"/>
    <property type="molecule type" value="Genomic_DNA"/>
</dbReference>
<feature type="transmembrane region" description="Helical" evidence="2">
    <location>
        <begin position="30"/>
        <end position="51"/>
    </location>
</feature>
<proteinExistence type="inferred from homology"/>
<dbReference type="PANTHER" id="PTHR11328:SF24">
    <property type="entry name" value="MAJOR FACILITATOR SUPERFAMILY (MFS) PROFILE DOMAIN-CONTAINING PROTEIN"/>
    <property type="match status" value="1"/>
</dbReference>
<dbReference type="PANTHER" id="PTHR11328">
    <property type="entry name" value="MAJOR FACILITATOR SUPERFAMILY DOMAIN-CONTAINING PROTEIN"/>
    <property type="match status" value="1"/>
</dbReference>
<name>A0A8G2E985_RAOPL</name>
<comment type="caution">
    <text evidence="3">The sequence shown here is derived from an EMBL/GenBank/DDBJ whole genome shotgun (WGS) entry which is preliminary data.</text>
</comment>
<organism evidence="3 4">
    <name type="scientific">Raoultella planticola</name>
    <name type="common">Klebsiella planticola</name>
    <dbReference type="NCBI Taxonomy" id="575"/>
    <lineage>
        <taxon>Bacteria</taxon>
        <taxon>Pseudomonadati</taxon>
        <taxon>Pseudomonadota</taxon>
        <taxon>Gammaproteobacteria</taxon>
        <taxon>Enterobacterales</taxon>
        <taxon>Enterobacteriaceae</taxon>
        <taxon>Klebsiella/Raoultella group</taxon>
        <taxon>Raoultella</taxon>
    </lineage>
</organism>